<dbReference type="Pfam" id="PF01075">
    <property type="entry name" value="Glyco_transf_9"/>
    <property type="match status" value="1"/>
</dbReference>
<dbReference type="CDD" id="cd03789">
    <property type="entry name" value="GT9_LPS_heptosyltransferase"/>
    <property type="match status" value="1"/>
</dbReference>
<protein>
    <recommendedName>
        <fullName evidence="5">Glycosyl transferase, family 9</fullName>
    </recommendedName>
</protein>
<evidence type="ECO:0000313" key="4">
    <source>
        <dbReference type="Proteomes" id="UP000192505"/>
    </source>
</evidence>
<dbReference type="EMBL" id="MTEI01000002">
    <property type="protein sequence ID" value="OQW89313.1"/>
    <property type="molecule type" value="Genomic_DNA"/>
</dbReference>
<evidence type="ECO:0000256" key="1">
    <source>
        <dbReference type="ARBA" id="ARBA00022676"/>
    </source>
</evidence>
<evidence type="ECO:0000313" key="3">
    <source>
        <dbReference type="EMBL" id="OQW89313.1"/>
    </source>
</evidence>
<reference evidence="3 4" key="1">
    <citation type="submission" date="2017-01" db="EMBL/GenBank/DDBJ databases">
        <title>Novel large sulfur bacteria in the metagenomes of groundwater-fed chemosynthetic microbial mats in the Lake Huron basin.</title>
        <authorList>
            <person name="Sharrar A.M."/>
            <person name="Flood B.E."/>
            <person name="Bailey J.V."/>
            <person name="Jones D.S."/>
            <person name="Biddanda B."/>
            <person name="Ruberg S.A."/>
            <person name="Marcus D.N."/>
            <person name="Dick G.J."/>
        </authorList>
    </citation>
    <scope>NUCLEOTIDE SEQUENCE [LARGE SCALE GENOMIC DNA]</scope>
    <source>
        <strain evidence="3">A7</strain>
    </source>
</reference>
<keyword evidence="1" id="KW-0328">Glycosyltransferase</keyword>
<proteinExistence type="predicted"/>
<dbReference type="GO" id="GO:0005829">
    <property type="term" value="C:cytosol"/>
    <property type="evidence" value="ECO:0007669"/>
    <property type="project" value="TreeGrafter"/>
</dbReference>
<evidence type="ECO:0008006" key="5">
    <source>
        <dbReference type="Google" id="ProtNLM"/>
    </source>
</evidence>
<name>A0A1W9KXE0_9BURK</name>
<dbReference type="Gene3D" id="3.40.50.2000">
    <property type="entry name" value="Glycogen Phosphorylase B"/>
    <property type="match status" value="2"/>
</dbReference>
<keyword evidence="2" id="KW-0808">Transferase</keyword>
<gene>
    <name evidence="3" type="ORF">BWK72_05080</name>
</gene>
<sequence length="349" mass="39350">MSELIILKPLKVLAIQFKYLGDAVILTPALKALKTQMPNVELHVLVAVEVAPLLENLSWISKVWAMPRQRGQFKLKQSLPFIQALRREKFDRSVDFGGNDRGALLSYLCGAKDRLGFMEPQYKKLMQWLCYTKVVSPQNPNASYYDLHFELLRAWNIKRPSQLKIEVGFNDCEVDLASALVPENIILCHISTSQAKKDWPISHWQELYNLALQERFRLVFSAGPNQREQNLLDQLKSLLPHAETLPSAPSLRLFLSILKRSKIFISGDTGPLHFASGLGIPILGIFGVGNSIRQVAPIYSQDELICADNCACDLIVNNTAVCQSSISCMSRICPEDVFKKLKNIIDDLK</sequence>
<organism evidence="3 4">
    <name type="scientific">Rhodoferax ferrireducens</name>
    <dbReference type="NCBI Taxonomy" id="192843"/>
    <lineage>
        <taxon>Bacteria</taxon>
        <taxon>Pseudomonadati</taxon>
        <taxon>Pseudomonadota</taxon>
        <taxon>Betaproteobacteria</taxon>
        <taxon>Burkholderiales</taxon>
        <taxon>Comamonadaceae</taxon>
        <taxon>Rhodoferax</taxon>
    </lineage>
</organism>
<dbReference type="SUPFAM" id="SSF53756">
    <property type="entry name" value="UDP-Glycosyltransferase/glycogen phosphorylase"/>
    <property type="match status" value="1"/>
</dbReference>
<dbReference type="InterPro" id="IPR002201">
    <property type="entry name" value="Glyco_trans_9"/>
</dbReference>
<accession>A0A1W9KXE0</accession>
<dbReference type="AlphaFoldDB" id="A0A1W9KXE0"/>
<comment type="caution">
    <text evidence="3">The sequence shown here is derived from an EMBL/GenBank/DDBJ whole genome shotgun (WGS) entry which is preliminary data.</text>
</comment>
<dbReference type="GO" id="GO:0009244">
    <property type="term" value="P:lipopolysaccharide core region biosynthetic process"/>
    <property type="evidence" value="ECO:0007669"/>
    <property type="project" value="TreeGrafter"/>
</dbReference>
<dbReference type="InterPro" id="IPR051199">
    <property type="entry name" value="LPS_LOS_Heptosyltrfase"/>
</dbReference>
<dbReference type="Proteomes" id="UP000192505">
    <property type="component" value="Unassembled WGS sequence"/>
</dbReference>
<dbReference type="PANTHER" id="PTHR30160">
    <property type="entry name" value="TETRAACYLDISACCHARIDE 4'-KINASE-RELATED"/>
    <property type="match status" value="1"/>
</dbReference>
<dbReference type="GO" id="GO:0008713">
    <property type="term" value="F:ADP-heptose-lipopolysaccharide heptosyltransferase activity"/>
    <property type="evidence" value="ECO:0007669"/>
    <property type="project" value="TreeGrafter"/>
</dbReference>
<evidence type="ECO:0000256" key="2">
    <source>
        <dbReference type="ARBA" id="ARBA00022679"/>
    </source>
</evidence>